<evidence type="ECO:0000313" key="1">
    <source>
        <dbReference type="EMBL" id="BCS83268.1"/>
    </source>
</evidence>
<dbReference type="GeneID" id="80558473"/>
<dbReference type="RefSeq" id="YP_010841876.1">
    <property type="nucleotide sequence ID" value="NC_079139.1"/>
</dbReference>
<name>A0ABM7NSW7_9VIRU</name>
<organism evidence="1 2">
    <name type="scientific">Cotonvirus japonicus</name>
    <dbReference type="NCBI Taxonomy" id="2811091"/>
    <lineage>
        <taxon>Viruses</taxon>
        <taxon>Varidnaviria</taxon>
        <taxon>Bamfordvirae</taxon>
        <taxon>Nucleocytoviricota</taxon>
        <taxon>Megaviricetes</taxon>
        <taxon>Imitervirales</taxon>
        <taxon>Mimiviridae</taxon>
        <taxon>Megamimivirinae</taxon>
        <taxon>Cotonvirus</taxon>
        <taxon>Cotonvirus japonicum</taxon>
    </lineage>
</organism>
<dbReference type="EMBL" id="AP024483">
    <property type="protein sequence ID" value="BCS83268.1"/>
    <property type="molecule type" value="Genomic_DNA"/>
</dbReference>
<proteinExistence type="predicted"/>
<dbReference type="Proteomes" id="UP001321479">
    <property type="component" value="Segment"/>
</dbReference>
<sequence>MSTMENFDLTPQIEEHKNSFNIVHIYNKTNVYHLTKQVLLESMVPHNMYCLFYHMLTKTELEFNNMYGSYAYFIVRNYHEADLYLNVDSDSLNHIINYIQTSNIDGKKIYFENWRKVDEIIDLATMLGMSSLVSKLRKLHPSDQYIENTLKNLKQTIITSFTGFNILFKTDIKYENYNDIIEDLFNNNKQLLIDNYIKPGMYKNNPFNSSLVDAFVKILSRYYINEFYINSLKK</sequence>
<keyword evidence="2" id="KW-1185">Reference proteome</keyword>
<accession>A0ABM7NSW7</accession>
<evidence type="ECO:0000313" key="2">
    <source>
        <dbReference type="Proteomes" id="UP001321479"/>
    </source>
</evidence>
<reference evidence="1 2" key="1">
    <citation type="submission" date="2021-02" db="EMBL/GenBank/DDBJ databases">
        <title>Cotonvirus japonicus, which uses Golgi apparatus of host cells for its virion factory, phylogenetically links tailed tupanvirus and icosahedral mimivirus.</title>
        <authorList>
            <person name="Takahashi H."/>
            <person name="Fukaya S."/>
            <person name="Song C."/>
            <person name="Murata K."/>
            <person name="Takemura M."/>
        </authorList>
    </citation>
    <scope>NUCLEOTIDE SEQUENCE [LARGE SCALE GENOMIC DNA]</scope>
</reference>
<protein>
    <submittedName>
        <fullName evidence="1">Uncharacterized protein</fullName>
    </submittedName>
</protein>